<proteinExistence type="predicted"/>
<dbReference type="Proteomes" id="UP001284033">
    <property type="component" value="Unassembled WGS sequence"/>
</dbReference>
<evidence type="ECO:0000313" key="2">
    <source>
        <dbReference type="Proteomes" id="UP001284033"/>
    </source>
</evidence>
<dbReference type="EMBL" id="JAQZHK010000005">
    <property type="protein sequence ID" value="MDY3512968.1"/>
    <property type="molecule type" value="Genomic_DNA"/>
</dbReference>
<reference evidence="1" key="1">
    <citation type="submission" date="2023-01" db="EMBL/GenBank/DDBJ databases">
        <title>Genome-based studies on antimicrobial resistance profiles of Riemerella anatipestifer in China, 1994 to 2021.</title>
        <authorList>
            <person name="Yang Z."/>
            <person name="Zhu D."/>
        </authorList>
    </citation>
    <scope>NUCLEOTIDE SEQUENCE</scope>
    <source>
        <strain evidence="1">RCAD1218</strain>
    </source>
</reference>
<protein>
    <submittedName>
        <fullName evidence="1">Uncharacterized protein</fullName>
    </submittedName>
</protein>
<accession>A0AAP6LKS2</accession>
<comment type="caution">
    <text evidence="1">The sequence shown here is derived from an EMBL/GenBank/DDBJ whole genome shotgun (WGS) entry which is preliminary data.</text>
</comment>
<evidence type="ECO:0000313" key="1">
    <source>
        <dbReference type="EMBL" id="MDY3512968.1"/>
    </source>
</evidence>
<sequence length="531" mass="61665">MTKTELKEAKERYFRLSKMVKELTAESLVKESVDQQQERIQHLLKPENYIEFFDYYFGVNSGLPLADAPSAKFHQSSYEKVFHDRKIRQFRQWFRGAAKSIHTNVGNILHLKENNELFFAILIGANENLSKILLSDLQVHLESNERIIKDFGAQLSYGNWADGEFQTKDGKYFKALGLNQPFRGLRFGQYRPDFASVDDCEDRDRAKRQDTVRKYGEKITGDLKKAFHKQRGRLIVPNNYIVKDGILDFMMNAFKESKHFDLSRVDLATKNITKDNYKDVKDWTPSWDERYTKQEVIDIIEDDDYYTSQREDFNNPIEEGKLFKAKEIIHRKVHHKEVWDGFLVHWDLSYTSNGDYKAGVLIGVQGLRLTVLETFCQRCSINSAMEMHFSWIFKYKQKGYTPLSFYDATAAQQAVYSPVILQAAEDNDCTDVPTPQHQQGDKHNRIEATLRNILTRKLLFWDEKLKGEKDYEAFMKQVLAFEKGTTSNDDAPDTLERAVALAQLYYGYSKAEGSGKPLIGKRKSRASTRGL</sequence>
<organism evidence="1 2">
    <name type="scientific">Riemerella anatipestifer</name>
    <name type="common">Moraxella anatipestifer</name>
    <dbReference type="NCBI Taxonomy" id="34085"/>
    <lineage>
        <taxon>Bacteria</taxon>
        <taxon>Pseudomonadati</taxon>
        <taxon>Bacteroidota</taxon>
        <taxon>Flavobacteriia</taxon>
        <taxon>Flavobacteriales</taxon>
        <taxon>Weeksellaceae</taxon>
        <taxon>Riemerella</taxon>
    </lineage>
</organism>
<dbReference type="AlphaFoldDB" id="A0AAP6LKS2"/>
<name>A0AAP6LKS2_RIEAN</name>
<gene>
    <name evidence="1" type="ORF">PG303_07055</name>
</gene>